<keyword evidence="2" id="KW-1185">Reference proteome</keyword>
<feature type="transmembrane region" description="Helical" evidence="1">
    <location>
        <begin position="284"/>
        <end position="305"/>
    </location>
</feature>
<evidence type="ECO:0000313" key="3">
    <source>
        <dbReference type="WBParaSite" id="MBELARI_LOCUS17139"/>
    </source>
</evidence>
<evidence type="ECO:0000256" key="1">
    <source>
        <dbReference type="SAM" id="Phobius"/>
    </source>
</evidence>
<keyword evidence="1" id="KW-0812">Transmembrane</keyword>
<dbReference type="Proteomes" id="UP000887575">
    <property type="component" value="Unassembled WGS sequence"/>
</dbReference>
<keyword evidence="1" id="KW-1133">Transmembrane helix</keyword>
<feature type="transmembrane region" description="Helical" evidence="1">
    <location>
        <begin position="250"/>
        <end position="272"/>
    </location>
</feature>
<keyword evidence="1" id="KW-0472">Membrane</keyword>
<dbReference type="PANTHER" id="PTHR22943">
    <property type="entry name" value="7-TRANSMEMBRANE DOMAIN RECEPTOR C.ELEGANS"/>
    <property type="match status" value="1"/>
</dbReference>
<reference evidence="3" key="1">
    <citation type="submission" date="2024-02" db="UniProtKB">
        <authorList>
            <consortium name="WormBaseParasite"/>
        </authorList>
    </citation>
    <scope>IDENTIFICATION</scope>
</reference>
<dbReference type="AlphaFoldDB" id="A0AAF3ESM2"/>
<dbReference type="SUPFAM" id="SSF81321">
    <property type="entry name" value="Family A G protein-coupled receptor-like"/>
    <property type="match status" value="1"/>
</dbReference>
<feature type="transmembrane region" description="Helical" evidence="1">
    <location>
        <begin position="129"/>
        <end position="152"/>
    </location>
</feature>
<dbReference type="InterPro" id="IPR019428">
    <property type="entry name" value="7TM_GPCR_serpentine_rcpt_Str"/>
</dbReference>
<accession>A0AAF3ESM2</accession>
<feature type="transmembrane region" description="Helical" evidence="1">
    <location>
        <begin position="203"/>
        <end position="229"/>
    </location>
</feature>
<dbReference type="PANTHER" id="PTHR22943:SF248">
    <property type="entry name" value="SEVEN TM RECEPTOR"/>
    <property type="match status" value="1"/>
</dbReference>
<feature type="transmembrane region" description="Helical" evidence="1">
    <location>
        <begin position="12"/>
        <end position="31"/>
    </location>
</feature>
<feature type="transmembrane region" description="Helical" evidence="1">
    <location>
        <begin position="89"/>
        <end position="109"/>
    </location>
</feature>
<proteinExistence type="predicted"/>
<name>A0AAF3ESM2_9BILA</name>
<protein>
    <submittedName>
        <fullName evidence="3">Uncharacterized protein</fullName>
    </submittedName>
</protein>
<evidence type="ECO:0000313" key="2">
    <source>
        <dbReference type="Proteomes" id="UP000887575"/>
    </source>
</evidence>
<organism evidence="2 3">
    <name type="scientific">Mesorhabditis belari</name>
    <dbReference type="NCBI Taxonomy" id="2138241"/>
    <lineage>
        <taxon>Eukaryota</taxon>
        <taxon>Metazoa</taxon>
        <taxon>Ecdysozoa</taxon>
        <taxon>Nematoda</taxon>
        <taxon>Chromadorea</taxon>
        <taxon>Rhabditida</taxon>
        <taxon>Rhabditina</taxon>
        <taxon>Rhabditomorpha</taxon>
        <taxon>Rhabditoidea</taxon>
        <taxon>Rhabditidae</taxon>
        <taxon>Mesorhabditinae</taxon>
        <taxon>Mesorhabditis</taxon>
    </lineage>
</organism>
<feature type="transmembrane region" description="Helical" evidence="1">
    <location>
        <begin position="51"/>
        <end position="69"/>
    </location>
</feature>
<dbReference type="WBParaSite" id="MBELARI_LOCUS17139">
    <property type="protein sequence ID" value="MBELARI_LOCUS17139"/>
    <property type="gene ID" value="MBELARI_LOCUS17139"/>
</dbReference>
<dbReference type="Pfam" id="PF10326">
    <property type="entry name" value="7TM_GPCR_Str"/>
    <property type="match status" value="1"/>
</dbReference>
<sequence>MPQNWGDLQVLWIDWISGAGILLNFLLLYLIKTDRHKAGDGYRRILMIISWYNIFYALVHWIVGVAILVDEAGYIAFSSRFARHSFWASYAGIQVFIASFIMSLSLLAAHCLYRYVKISGRFTLIFERWYCILLLIVCNLLFAALVIVFSSLTVMPSQARDQISQFELMERYNLSIVNLGYIGPVYRTMNSQTGQWDYRWKDLIGIIGCHSLQVITYIAICTCGLKLYFFLHRSLISPKAKAINLQLMRLLLIEAITPLFFDYIPCFVAMWGGLLGLPMSEAAFYVPILFSCYPAAEALMTTLGFRAYRRRVFGLWTPATYSETHSWVA</sequence>